<gene>
    <name evidence="2" type="ORF">ALC57_15736</name>
</gene>
<dbReference type="AlphaFoldDB" id="A0A151IWC3"/>
<dbReference type="Proteomes" id="UP000078492">
    <property type="component" value="Unassembled WGS sequence"/>
</dbReference>
<sequence length="246" mass="29307">MRTDEESRRTSVASFCSVQTLTHLVNIPSLLVETLPRFERQRQFVSAMISQGDLHVTLWTNVDSNFQILVARTRQVVTSAHLYIHLYLRLYIRCTYVCTYVYTYEYTYIRLYLRVYVHTFIRALYVYIYIHLYIRLYIRLRLYIYAYIHTHSRFSRPLTYTRALLSSHSSTPITAIVHRVVVGYLIAQGRSREDDNLRADAIAGYRLPFRHHPPCQIREPIVNLSKNEQRICRQKYLDSAKKERSN</sequence>
<reference evidence="2 3" key="1">
    <citation type="submission" date="2015-09" db="EMBL/GenBank/DDBJ databases">
        <title>Trachymyrmex cornetzi WGS genome.</title>
        <authorList>
            <person name="Nygaard S."/>
            <person name="Hu H."/>
            <person name="Boomsma J."/>
            <person name="Zhang G."/>
        </authorList>
    </citation>
    <scope>NUCLEOTIDE SEQUENCE [LARGE SCALE GENOMIC DNA]</scope>
    <source>
        <strain evidence="2">Tcor2-1</strain>
        <tissue evidence="2">Whole body</tissue>
    </source>
</reference>
<keyword evidence="1" id="KW-1133">Transmembrane helix</keyword>
<name>A0A151IWC3_9HYME</name>
<keyword evidence="1" id="KW-0472">Membrane</keyword>
<proteinExistence type="predicted"/>
<feature type="transmembrane region" description="Helical" evidence="1">
    <location>
        <begin position="82"/>
        <end position="103"/>
    </location>
</feature>
<protein>
    <submittedName>
        <fullName evidence="2">Uncharacterized protein</fullName>
    </submittedName>
</protein>
<dbReference type="EMBL" id="KQ980867">
    <property type="protein sequence ID" value="KYN12100.1"/>
    <property type="molecule type" value="Genomic_DNA"/>
</dbReference>
<evidence type="ECO:0000313" key="2">
    <source>
        <dbReference type="EMBL" id="KYN12100.1"/>
    </source>
</evidence>
<keyword evidence="1" id="KW-0812">Transmembrane</keyword>
<organism evidence="2 3">
    <name type="scientific">Trachymyrmex cornetzi</name>
    <dbReference type="NCBI Taxonomy" id="471704"/>
    <lineage>
        <taxon>Eukaryota</taxon>
        <taxon>Metazoa</taxon>
        <taxon>Ecdysozoa</taxon>
        <taxon>Arthropoda</taxon>
        <taxon>Hexapoda</taxon>
        <taxon>Insecta</taxon>
        <taxon>Pterygota</taxon>
        <taxon>Neoptera</taxon>
        <taxon>Endopterygota</taxon>
        <taxon>Hymenoptera</taxon>
        <taxon>Apocrita</taxon>
        <taxon>Aculeata</taxon>
        <taxon>Formicoidea</taxon>
        <taxon>Formicidae</taxon>
        <taxon>Myrmicinae</taxon>
        <taxon>Trachymyrmex</taxon>
    </lineage>
</organism>
<accession>A0A151IWC3</accession>
<evidence type="ECO:0000256" key="1">
    <source>
        <dbReference type="SAM" id="Phobius"/>
    </source>
</evidence>
<keyword evidence="3" id="KW-1185">Reference proteome</keyword>
<evidence type="ECO:0000313" key="3">
    <source>
        <dbReference type="Proteomes" id="UP000078492"/>
    </source>
</evidence>
<feature type="transmembrane region" description="Helical" evidence="1">
    <location>
        <begin position="115"/>
        <end position="134"/>
    </location>
</feature>